<evidence type="ECO:0000313" key="3">
    <source>
        <dbReference type="EMBL" id="MXN63593.1"/>
    </source>
</evidence>
<dbReference type="AlphaFoldDB" id="A0A7X3LR64"/>
<evidence type="ECO:0000256" key="2">
    <source>
        <dbReference type="SAM" id="Phobius"/>
    </source>
</evidence>
<protein>
    <submittedName>
        <fullName evidence="3">Uncharacterized protein</fullName>
    </submittedName>
</protein>
<comment type="caution">
    <text evidence="3">The sequence shown here is derived from an EMBL/GenBank/DDBJ whole genome shotgun (WGS) entry which is preliminary data.</text>
</comment>
<evidence type="ECO:0000256" key="1">
    <source>
        <dbReference type="SAM" id="MobiDB-lite"/>
    </source>
</evidence>
<name>A0A7X3LR64_9HYPH</name>
<organism evidence="3 4">
    <name type="scientific">Stappia sediminis</name>
    <dbReference type="NCBI Taxonomy" id="2692190"/>
    <lineage>
        <taxon>Bacteria</taxon>
        <taxon>Pseudomonadati</taxon>
        <taxon>Pseudomonadota</taxon>
        <taxon>Alphaproteobacteria</taxon>
        <taxon>Hyphomicrobiales</taxon>
        <taxon>Stappiaceae</taxon>
        <taxon>Stappia</taxon>
    </lineage>
</organism>
<keyword evidence="2" id="KW-0472">Membrane</keyword>
<sequence length="279" mass="32379">MRNSKQPAKEPPLKVVEAEAVDPRTLSPPERRELFDRLFTVHEAIFAGVDRKDFAKALMRDDARRSRIQLYRDEFGHIVGYCAVHVLERRYNRRVIAVLRAEAGLLPAYRGSGMTLWFGAKEAFRYKACHPFRTVVLFTIAVHPSSFHMMSKYFWRCYPYPGRKIPLRWRKLLIFLARTSEDEPVDPSEPLILYDRWITRESAQDAVAWRESTHEDVRYFLAINPRYHEGEGVAFMAPLSIPNLAVSLVLYLWHFLPLAIRRMTGRHTRAGPPKGAAKA</sequence>
<dbReference type="Proteomes" id="UP000433101">
    <property type="component" value="Unassembled WGS sequence"/>
</dbReference>
<feature type="transmembrane region" description="Helical" evidence="2">
    <location>
        <begin position="233"/>
        <end position="256"/>
    </location>
</feature>
<dbReference type="RefSeq" id="WP_160773836.1">
    <property type="nucleotide sequence ID" value="NZ_WUMV01000001.1"/>
</dbReference>
<gene>
    <name evidence="3" type="ORF">GR183_01645</name>
</gene>
<evidence type="ECO:0000313" key="4">
    <source>
        <dbReference type="Proteomes" id="UP000433101"/>
    </source>
</evidence>
<keyword evidence="2" id="KW-1133">Transmembrane helix</keyword>
<keyword evidence="2" id="KW-0812">Transmembrane</keyword>
<dbReference type="EMBL" id="WUMV01000001">
    <property type="protein sequence ID" value="MXN63593.1"/>
    <property type="molecule type" value="Genomic_DNA"/>
</dbReference>
<feature type="region of interest" description="Disordered" evidence="1">
    <location>
        <begin position="1"/>
        <end position="20"/>
    </location>
</feature>
<keyword evidence="4" id="KW-1185">Reference proteome</keyword>
<accession>A0A7X3LR64</accession>
<proteinExistence type="predicted"/>
<reference evidence="3 4" key="1">
    <citation type="submission" date="2019-12" db="EMBL/GenBank/DDBJ databases">
        <authorList>
            <person name="Li M."/>
        </authorList>
    </citation>
    <scope>NUCLEOTIDE SEQUENCE [LARGE SCALE GENOMIC DNA]</scope>
    <source>
        <strain evidence="3 4">GBMRC 2046</strain>
    </source>
</reference>